<feature type="compositionally biased region" description="Basic residues" evidence="1">
    <location>
        <begin position="331"/>
        <end position="345"/>
    </location>
</feature>
<feature type="region of interest" description="Disordered" evidence="1">
    <location>
        <begin position="472"/>
        <end position="491"/>
    </location>
</feature>
<evidence type="ECO:0000313" key="3">
    <source>
        <dbReference type="Proteomes" id="UP000678393"/>
    </source>
</evidence>
<gene>
    <name evidence="2" type="ORF">CUNI_LOCUS19753</name>
</gene>
<keyword evidence="3" id="KW-1185">Reference proteome</keyword>
<name>A0A8S4A2K3_9EUPU</name>
<organism evidence="2 3">
    <name type="scientific">Candidula unifasciata</name>
    <dbReference type="NCBI Taxonomy" id="100452"/>
    <lineage>
        <taxon>Eukaryota</taxon>
        <taxon>Metazoa</taxon>
        <taxon>Spiralia</taxon>
        <taxon>Lophotrochozoa</taxon>
        <taxon>Mollusca</taxon>
        <taxon>Gastropoda</taxon>
        <taxon>Heterobranchia</taxon>
        <taxon>Euthyneura</taxon>
        <taxon>Panpulmonata</taxon>
        <taxon>Eupulmonata</taxon>
        <taxon>Stylommatophora</taxon>
        <taxon>Helicina</taxon>
        <taxon>Helicoidea</taxon>
        <taxon>Geomitridae</taxon>
        <taxon>Candidula</taxon>
    </lineage>
</organism>
<evidence type="ECO:0000256" key="1">
    <source>
        <dbReference type="SAM" id="MobiDB-lite"/>
    </source>
</evidence>
<accession>A0A8S4A2K3</accession>
<evidence type="ECO:0000313" key="2">
    <source>
        <dbReference type="EMBL" id="CAG5134195.1"/>
    </source>
</evidence>
<protein>
    <submittedName>
        <fullName evidence="2">Uncharacterized protein</fullName>
    </submittedName>
</protein>
<sequence>MLYTDDDDPTLKTPVVRPNDILDIDISPVTSAASVCWQYGFDCKEALQEAVSKPKVKGKKASGDLHSKGGVHMGSPVKRGDPFLPSVFPDENPIADYNVKKNSRKKPSDCKCKGSGYNLSPSALLPEEMRQQWGVGMFGKPTLSRSNVISSSACCNKRDADAKSSQPNMVRAGDGCASSSCCVLRCKSCMRDPCACSEIFTKADGFRIPEINVTRKQKTSTKTAMPKSKENKSMNSLLLGNTNSVSVLKRVTVYNKDNNNIISTSNFHRNNTSSVPGAGHSSSTTEMNGYKSGLMASQSSSIRRSLNGSLAGNTRKLNYSTHEHLTTFPRARHRQQQPVQTRRHLPSVTSPPILATTGLRVPSSMLENKSPMSRSASQMFMMGNQGCTCDSCRQRANLMSKMEELGFSTSHAQQMLPSFMLEASQRYQSAILRSALSTSGRYAPYNVPGYSRYGHTSSSVYCSPERYQSSSPSVYNYSDSPGMKSQTATSTTPLSVAHQANNIDTSYLDSSISLVASPTFSGFGEDITDLSIKDTVDFFVSMKSPFLKFSSAAPPEAFSVLCSSMSSGEHSVSPRYNTSSSPWYCSAGVCGSSYTMSPVSREAVYDSYHKSEVSEAQTQPMSLLYSSLVSDLEDELRCAIENIPTT</sequence>
<feature type="region of interest" description="Disordered" evidence="1">
    <location>
        <begin position="331"/>
        <end position="354"/>
    </location>
</feature>
<dbReference type="AlphaFoldDB" id="A0A8S4A2K3"/>
<dbReference type="EMBL" id="CAJHNH020006891">
    <property type="protein sequence ID" value="CAG5134195.1"/>
    <property type="molecule type" value="Genomic_DNA"/>
</dbReference>
<comment type="caution">
    <text evidence="2">The sequence shown here is derived from an EMBL/GenBank/DDBJ whole genome shotgun (WGS) entry which is preliminary data.</text>
</comment>
<feature type="region of interest" description="Disordered" evidence="1">
    <location>
        <begin position="53"/>
        <end position="82"/>
    </location>
</feature>
<reference evidence="2" key="1">
    <citation type="submission" date="2021-04" db="EMBL/GenBank/DDBJ databases">
        <authorList>
            <consortium name="Molecular Ecology Group"/>
        </authorList>
    </citation>
    <scope>NUCLEOTIDE SEQUENCE</scope>
</reference>
<dbReference type="Proteomes" id="UP000678393">
    <property type="component" value="Unassembled WGS sequence"/>
</dbReference>
<proteinExistence type="predicted"/>
<feature type="region of interest" description="Disordered" evidence="1">
    <location>
        <begin position="265"/>
        <end position="285"/>
    </location>
</feature>
<dbReference type="OrthoDB" id="6147227at2759"/>